<reference evidence="3 4" key="1">
    <citation type="submission" date="2018-11" db="EMBL/GenBank/DDBJ databases">
        <title>Chitinophaga lutea sp.nov., isolate from arsenic contaminated soil.</title>
        <authorList>
            <person name="Zong Y."/>
        </authorList>
    </citation>
    <scope>NUCLEOTIDE SEQUENCE [LARGE SCALE GENOMIC DNA]</scope>
    <source>
        <strain evidence="3 4">ZY74</strain>
    </source>
</reference>
<dbReference type="PANTHER" id="PTHR37826">
    <property type="entry name" value="FLOTILLIN BAND_7_5 DOMAIN PROTEIN"/>
    <property type="match status" value="1"/>
</dbReference>
<dbReference type="EMBL" id="RPDH01000002">
    <property type="protein sequence ID" value="RPE08255.1"/>
    <property type="molecule type" value="Genomic_DNA"/>
</dbReference>
<sequence>MSIMQSLQNQFRSVIQWDDPREWEMFRKFTDKGDELKNASKLIIQPGQGCIFTHEGKIEGVFDEAGLYDLQTGNAPFITTLKKVLNAFESEHKTALWFFRKADTVNIRWGTRIPITYNDPVYGFPVSLRGFGNYSIRITEPAAFFARIVSGQENYYAHDLQELFLSRISQPIAAYLANARFSYAEIDAHIEQIAKDAREKTTGVFEELGFALLDFRIEGNSFDEATNQRIAGISDVQADAKAAQLAGVNFSELQQLKAMRDAAKNEGTAGAGMGMLTGINLGNTMQQPNTPETDIKAKLGKLKELFDEGLIDEAEYKEKKKDLLGNW</sequence>
<dbReference type="Pfam" id="PF13421">
    <property type="entry name" value="Band_7_1"/>
    <property type="match status" value="1"/>
</dbReference>
<comment type="caution">
    <text evidence="3">The sequence shown here is derived from an EMBL/GenBank/DDBJ whole genome shotgun (WGS) entry which is preliminary data.</text>
</comment>
<dbReference type="InterPro" id="IPR018649">
    <property type="entry name" value="SHOCT"/>
</dbReference>
<accession>A0A3N4PKB4</accession>
<dbReference type="AlphaFoldDB" id="A0A3N4PKB4"/>
<evidence type="ECO:0000259" key="2">
    <source>
        <dbReference type="Pfam" id="PF13421"/>
    </source>
</evidence>
<dbReference type="PANTHER" id="PTHR37826:SF2">
    <property type="entry name" value="ZINC-RIBBON DOMAIN-CONTAINING PROTEIN"/>
    <property type="match status" value="1"/>
</dbReference>
<name>A0A3N4PKB4_9BACT</name>
<protein>
    <submittedName>
        <fullName evidence="3">SPFH domain-containing protein</fullName>
    </submittedName>
</protein>
<organism evidence="3 4">
    <name type="scientific">Chitinophaga lutea</name>
    <dbReference type="NCBI Taxonomy" id="2488634"/>
    <lineage>
        <taxon>Bacteria</taxon>
        <taxon>Pseudomonadati</taxon>
        <taxon>Bacteroidota</taxon>
        <taxon>Chitinophagia</taxon>
        <taxon>Chitinophagales</taxon>
        <taxon>Chitinophagaceae</taxon>
        <taxon>Chitinophaga</taxon>
    </lineage>
</organism>
<feature type="domain" description="SHOCT" evidence="1">
    <location>
        <begin position="298"/>
        <end position="324"/>
    </location>
</feature>
<evidence type="ECO:0000313" key="4">
    <source>
        <dbReference type="Proteomes" id="UP000278351"/>
    </source>
</evidence>
<evidence type="ECO:0000259" key="1">
    <source>
        <dbReference type="Pfam" id="PF09851"/>
    </source>
</evidence>
<dbReference type="CDD" id="cd03408">
    <property type="entry name" value="SPFH_like_u1"/>
    <property type="match status" value="1"/>
</dbReference>
<dbReference type="OrthoDB" id="9764015at2"/>
<proteinExistence type="predicted"/>
<feature type="domain" description="SPFH" evidence="2">
    <location>
        <begin position="28"/>
        <end position="231"/>
    </location>
</feature>
<dbReference type="Proteomes" id="UP000278351">
    <property type="component" value="Unassembled WGS sequence"/>
</dbReference>
<dbReference type="InterPro" id="IPR033880">
    <property type="entry name" value="SPFH_YdjI"/>
</dbReference>
<gene>
    <name evidence="3" type="ORF">EGT74_14420</name>
</gene>
<evidence type="ECO:0000313" key="3">
    <source>
        <dbReference type="EMBL" id="RPE08255.1"/>
    </source>
</evidence>
<dbReference type="Pfam" id="PF09851">
    <property type="entry name" value="SHOCT"/>
    <property type="match status" value="1"/>
</dbReference>
<dbReference type="RefSeq" id="WP_123847255.1">
    <property type="nucleotide sequence ID" value="NZ_RPDH01000002.1"/>
</dbReference>
<keyword evidence="4" id="KW-1185">Reference proteome</keyword>